<dbReference type="EMBL" id="JAVRHT010000033">
    <property type="protein sequence ID" value="MDT0632620.1"/>
    <property type="molecule type" value="Genomic_DNA"/>
</dbReference>
<evidence type="ECO:0000313" key="11">
    <source>
        <dbReference type="EMBL" id="MDT0632620.1"/>
    </source>
</evidence>
<feature type="binding site" evidence="8">
    <location>
        <position position="155"/>
    </location>
    <ligand>
        <name>S-adenosyl-L-methionine</name>
        <dbReference type="ChEBI" id="CHEBI:59789"/>
    </ligand>
</feature>
<keyword evidence="8" id="KW-0671">Queuosine biosynthesis</keyword>
<dbReference type="PANTHER" id="PTHR42836:SF1">
    <property type="entry name" value="7-CARBOXY-7-DEAZAGUANINE SYNTHASE"/>
    <property type="match status" value="1"/>
</dbReference>
<comment type="subunit">
    <text evidence="8">Homodimer.</text>
</comment>
<evidence type="ECO:0000256" key="9">
    <source>
        <dbReference type="SAM" id="MobiDB-lite"/>
    </source>
</evidence>
<sequence length="290" mass="31025">MNAEELRPPRPARDVATRSPLPEGEGGVAHGRPDVEPAGARPAPPDEREGGVADRLVDSPPGGRRYAVKALWRTVQGEGVWAGRPAVFVRLAGCNLWSGYEGDRERDAARHGNACALWCDTDFTREGAVKLSADALAAEAARVGGAVRFCVLTGGEPLLQADAALVGALHAAGFTVAVETNGTQRLADAFGDGDRPDWVVCSPKLPEGALRLEACDELKLVVPDYRPAQYAAFAGRVREHGAGAARRRALWVQPEDGPRLAEATRLALDLVFEDPRWRVSVQTHKHLGVD</sequence>
<evidence type="ECO:0000256" key="6">
    <source>
        <dbReference type="ARBA" id="ARBA00023014"/>
    </source>
</evidence>
<dbReference type="InterPro" id="IPR013785">
    <property type="entry name" value="Aldolase_TIM"/>
</dbReference>
<evidence type="ECO:0000313" key="12">
    <source>
        <dbReference type="Proteomes" id="UP001267426"/>
    </source>
</evidence>
<feature type="binding site" evidence="8">
    <location>
        <position position="115"/>
    </location>
    <ligand>
        <name>[4Fe-4S] cluster</name>
        <dbReference type="ChEBI" id="CHEBI:49883"/>
        <note>4Fe-4S-S-AdoMet</note>
    </ligand>
</feature>
<comment type="function">
    <text evidence="8">Catalyzes the complex heterocyclic radical-mediated conversion of 6-carboxy-5,6,7,8-tetrahydropterin (CPH4) to 7-carboxy-7-deazaguanine (CDG), a step common to the biosynthetic pathways of all 7-deazapurine-containing compounds.</text>
</comment>
<dbReference type="PROSITE" id="PS51918">
    <property type="entry name" value="RADICAL_SAM"/>
    <property type="match status" value="1"/>
</dbReference>
<dbReference type="InterPro" id="IPR024924">
    <property type="entry name" value="7-CO-7-deazaguanine_synth-like"/>
</dbReference>
<evidence type="ECO:0000256" key="8">
    <source>
        <dbReference type="HAMAP-Rule" id="MF_00917"/>
    </source>
</evidence>
<feature type="binding site" evidence="8">
    <location>
        <begin position="202"/>
        <end position="204"/>
    </location>
    <ligand>
        <name>S-adenosyl-L-methionine</name>
        <dbReference type="ChEBI" id="CHEBI:59789"/>
    </ligand>
</feature>
<dbReference type="Proteomes" id="UP001267426">
    <property type="component" value="Unassembled WGS sequence"/>
</dbReference>
<feature type="binding site" evidence="8">
    <location>
        <position position="119"/>
    </location>
    <ligand>
        <name>[4Fe-4S] cluster</name>
        <dbReference type="ChEBI" id="CHEBI:49883"/>
        <note>4Fe-4S-S-AdoMet</note>
    </ligand>
</feature>
<keyword evidence="3 8" id="KW-0479">Metal-binding</keyword>
<dbReference type="RefSeq" id="WP_311664681.1">
    <property type="nucleotide sequence ID" value="NZ_JAVRHT010000033.1"/>
</dbReference>
<accession>A0ABU3BTL0</accession>
<organism evidence="11 12">
    <name type="scientific">Rubrivirga litoralis</name>
    <dbReference type="NCBI Taxonomy" id="3075598"/>
    <lineage>
        <taxon>Bacteria</taxon>
        <taxon>Pseudomonadati</taxon>
        <taxon>Rhodothermota</taxon>
        <taxon>Rhodothermia</taxon>
        <taxon>Rhodothermales</taxon>
        <taxon>Rubricoccaceae</taxon>
        <taxon>Rubrivirga</taxon>
    </lineage>
</organism>
<evidence type="ECO:0000256" key="1">
    <source>
        <dbReference type="ARBA" id="ARBA00022485"/>
    </source>
</evidence>
<gene>
    <name evidence="8" type="primary">queE</name>
    <name evidence="11" type="ORF">RM540_12740</name>
</gene>
<comment type="caution">
    <text evidence="8">Lacks conserved residue(s) required for the propagation of feature annotation.</text>
</comment>
<feature type="binding site" evidence="8">
    <location>
        <position position="121"/>
    </location>
    <ligand>
        <name>Mg(2+)</name>
        <dbReference type="ChEBI" id="CHEBI:18420"/>
    </ligand>
</feature>
<reference evidence="11 12" key="1">
    <citation type="submission" date="2023-09" db="EMBL/GenBank/DDBJ databases">
        <authorList>
            <person name="Rey-Velasco X."/>
        </authorList>
    </citation>
    <scope>NUCLEOTIDE SEQUENCE [LARGE SCALE GENOMIC DNA]</scope>
    <source>
        <strain evidence="11 12">F394</strain>
    </source>
</reference>
<comment type="cofactor">
    <cofactor evidence="8">
        <name>Mg(2+)</name>
        <dbReference type="ChEBI" id="CHEBI:18420"/>
    </cofactor>
</comment>
<feature type="compositionally biased region" description="Basic and acidic residues" evidence="9">
    <location>
        <begin position="1"/>
        <end position="16"/>
    </location>
</feature>
<comment type="caution">
    <text evidence="11">The sequence shown here is derived from an EMBL/GenBank/DDBJ whole genome shotgun (WGS) entry which is preliminary data.</text>
</comment>
<feature type="binding site" evidence="8">
    <location>
        <position position="90"/>
    </location>
    <ligand>
        <name>substrate</name>
    </ligand>
</feature>
<feature type="binding site" evidence="8">
    <location>
        <begin position="118"/>
        <end position="120"/>
    </location>
    <ligand>
        <name>S-adenosyl-L-methionine</name>
        <dbReference type="ChEBI" id="CHEBI:59789"/>
    </ligand>
</feature>
<feature type="binding site" evidence="8">
    <location>
        <position position="153"/>
    </location>
    <ligand>
        <name>substrate</name>
    </ligand>
</feature>
<dbReference type="EC" id="4.3.99.3" evidence="8"/>
<keyword evidence="4 8" id="KW-0460">Magnesium</keyword>
<keyword evidence="6 8" id="KW-0411">Iron-sulfur</keyword>
<name>A0ABU3BTL0_9BACT</name>
<feature type="binding site" evidence="8">
    <location>
        <begin position="253"/>
        <end position="256"/>
    </location>
    <ligand>
        <name>S-adenosyl-L-methionine</name>
        <dbReference type="ChEBI" id="CHEBI:59789"/>
    </ligand>
</feature>
<evidence type="ECO:0000259" key="10">
    <source>
        <dbReference type="PROSITE" id="PS51918"/>
    </source>
</evidence>
<keyword evidence="5 8" id="KW-0408">Iron</keyword>
<feature type="domain" description="Radical SAM core" evidence="10">
    <location>
        <begin position="81"/>
        <end position="290"/>
    </location>
</feature>
<evidence type="ECO:0000256" key="3">
    <source>
        <dbReference type="ARBA" id="ARBA00022723"/>
    </source>
</evidence>
<evidence type="ECO:0000256" key="4">
    <source>
        <dbReference type="ARBA" id="ARBA00022842"/>
    </source>
</evidence>
<keyword evidence="2 8" id="KW-0949">S-adenosyl-L-methionine</keyword>
<dbReference type="HAMAP" id="MF_00917">
    <property type="entry name" value="QueE"/>
    <property type="match status" value="1"/>
</dbReference>
<feature type="compositionally biased region" description="Basic and acidic residues" evidence="9">
    <location>
        <begin position="44"/>
        <end position="57"/>
    </location>
</feature>
<evidence type="ECO:0000256" key="5">
    <source>
        <dbReference type="ARBA" id="ARBA00023004"/>
    </source>
</evidence>
<proteinExistence type="inferred from homology"/>
<keyword evidence="7 8" id="KW-0456">Lyase</keyword>
<comment type="cofactor">
    <cofactor evidence="8">
        <name>[4Fe-4S] cluster</name>
        <dbReference type="ChEBI" id="CHEBI:49883"/>
    </cofactor>
    <text evidence="8">Binds 1 [4Fe-4S] cluster. The cluster is coordinated with 3 cysteines and an exchangeable S-adenosyl-L-methionine.</text>
</comment>
<comment type="similarity">
    <text evidence="8">Belongs to the radical SAM superfamily. 7-carboxy-7-deazaguanine synthase family.</text>
</comment>
<feature type="binding site" evidence="8">
    <location>
        <position position="94"/>
    </location>
    <ligand>
        <name>[4Fe-4S] cluster</name>
        <dbReference type="ChEBI" id="CHEBI:49883"/>
        <note>4Fe-4S-S-AdoMet</note>
    </ligand>
</feature>
<comment type="cofactor">
    <cofactor evidence="8">
        <name>S-adenosyl-L-methionine</name>
        <dbReference type="ChEBI" id="CHEBI:59789"/>
    </cofactor>
    <text evidence="8">Binds 1 S-adenosyl-L-methionine per subunit.</text>
</comment>
<keyword evidence="12" id="KW-1185">Reference proteome</keyword>
<keyword evidence="1 8" id="KW-0004">4Fe-4S</keyword>
<dbReference type="Gene3D" id="3.20.20.70">
    <property type="entry name" value="Aldolase class I"/>
    <property type="match status" value="1"/>
</dbReference>
<feature type="region of interest" description="Disordered" evidence="9">
    <location>
        <begin position="1"/>
        <end position="59"/>
    </location>
</feature>
<protein>
    <recommendedName>
        <fullName evidence="8">7-carboxy-7-deazaguanine synthase</fullName>
        <shortName evidence="8">CDG synthase</shortName>
        <ecNumber evidence="8">4.3.99.3</ecNumber>
    </recommendedName>
    <alternativeName>
        <fullName evidence="8">Queuosine biosynthesis protein QueE</fullName>
    </alternativeName>
</protein>
<dbReference type="PANTHER" id="PTHR42836">
    <property type="entry name" value="7-CARBOXY-7-DEAZAGUANINE SYNTHASE"/>
    <property type="match status" value="1"/>
</dbReference>
<comment type="catalytic activity">
    <reaction evidence="8">
        <text>6-carboxy-5,6,7,8-tetrahydropterin + H(+) = 7-carboxy-7-carbaguanine + NH4(+)</text>
        <dbReference type="Rhea" id="RHEA:27974"/>
        <dbReference type="ChEBI" id="CHEBI:15378"/>
        <dbReference type="ChEBI" id="CHEBI:28938"/>
        <dbReference type="ChEBI" id="CHEBI:61032"/>
        <dbReference type="ChEBI" id="CHEBI:61036"/>
        <dbReference type="EC" id="4.3.99.3"/>
    </reaction>
</comment>
<dbReference type="InterPro" id="IPR007197">
    <property type="entry name" value="rSAM"/>
</dbReference>
<evidence type="ECO:0000256" key="7">
    <source>
        <dbReference type="ARBA" id="ARBA00023239"/>
    </source>
</evidence>
<feature type="binding site" evidence="8">
    <location>
        <begin position="75"/>
        <end position="77"/>
    </location>
    <ligand>
        <name>substrate</name>
    </ligand>
</feature>
<evidence type="ECO:0000256" key="2">
    <source>
        <dbReference type="ARBA" id="ARBA00022691"/>
    </source>
</evidence>
<comment type="pathway">
    <text evidence="8">Purine metabolism; 7-cyano-7-deazaguanine biosynthesis.</text>
</comment>